<gene>
    <name evidence="3" type="ORF">C8D88_102800</name>
</gene>
<dbReference type="EMBL" id="QGHB01000002">
    <property type="protein sequence ID" value="PWK89526.1"/>
    <property type="molecule type" value="Genomic_DNA"/>
</dbReference>
<dbReference type="AlphaFoldDB" id="A0A316IAN2"/>
<comment type="caution">
    <text evidence="3">The sequence shown here is derived from an EMBL/GenBank/DDBJ whole genome shotgun (WGS) entry which is preliminary data.</text>
</comment>
<protein>
    <submittedName>
        <fullName evidence="3">Protein-tyrosine-phosphatase</fullName>
    </submittedName>
</protein>
<dbReference type="Pfam" id="PF21234">
    <property type="entry name" value="Phosphatase-like_N"/>
    <property type="match status" value="1"/>
</dbReference>
<feature type="domain" description="Phosphotyrosine protein phosphatase I" evidence="2">
    <location>
        <begin position="84"/>
        <end position="209"/>
    </location>
</feature>
<dbReference type="InterPro" id="IPR023485">
    <property type="entry name" value="Ptyr_pPase"/>
</dbReference>
<evidence type="ECO:0000256" key="1">
    <source>
        <dbReference type="ARBA" id="ARBA00022849"/>
    </source>
</evidence>
<dbReference type="CDD" id="cd16345">
    <property type="entry name" value="LMWP_ArsC"/>
    <property type="match status" value="1"/>
</dbReference>
<reference evidence="3 4" key="1">
    <citation type="submission" date="2018-05" db="EMBL/GenBank/DDBJ databases">
        <title>Genomic Encyclopedia of Type Strains, Phase IV (KMG-IV): sequencing the most valuable type-strain genomes for metagenomic binning, comparative biology and taxonomic classification.</title>
        <authorList>
            <person name="Goeker M."/>
        </authorList>
    </citation>
    <scope>NUCLEOTIDE SEQUENCE [LARGE SCALE GENOMIC DNA]</scope>
    <source>
        <strain evidence="3 4">DSM 45480</strain>
    </source>
</reference>
<dbReference type="InterPro" id="IPR048716">
    <property type="entry name" value="Phosphatase-like_N"/>
</dbReference>
<name>A0A316IAN2_9PSEU</name>
<evidence type="ECO:0000313" key="3">
    <source>
        <dbReference type="EMBL" id="PWK89526.1"/>
    </source>
</evidence>
<accession>A0A316IAN2</accession>
<keyword evidence="1" id="KW-0059">Arsenical resistance</keyword>
<dbReference type="Proteomes" id="UP000246005">
    <property type="component" value="Unassembled WGS sequence"/>
</dbReference>
<dbReference type="NCBIfam" id="NF046112">
    <property type="entry name" value="MSMEG_6209_Nter"/>
    <property type="match status" value="1"/>
</dbReference>
<dbReference type="Gene3D" id="3.40.50.2300">
    <property type="match status" value="1"/>
</dbReference>
<evidence type="ECO:0000259" key="2">
    <source>
        <dbReference type="SMART" id="SM00226"/>
    </source>
</evidence>
<dbReference type="SUPFAM" id="SSF52788">
    <property type="entry name" value="Phosphotyrosine protein phosphatases I"/>
    <property type="match status" value="1"/>
</dbReference>
<dbReference type="SMART" id="SM00226">
    <property type="entry name" value="LMWPc"/>
    <property type="match status" value="1"/>
</dbReference>
<sequence length="213" mass="23404">MTRAGGLPQHELTAQLLRITDELADKFHGVFSRETVERFVDETHGLLDANATVKTHLATLTARFAKQRLHDYGRAQGLTKVEVPQVLFICVHNVGRSQMAAALLEHHAFGKINVRSAGSQPSGSIPKEITDALAELNVPLTQAFPKPLTDEVVRAADVVVTMGCGDSCPVYPGKRYLDWEVADPVGAPLHRVREVRDDIDRRIRGLLSELLGD</sequence>
<dbReference type="RefSeq" id="WP_109634836.1">
    <property type="nucleotide sequence ID" value="NZ_QGHB01000002.1"/>
</dbReference>
<dbReference type="PANTHER" id="PTHR43428">
    <property type="entry name" value="ARSENATE REDUCTASE"/>
    <property type="match status" value="1"/>
</dbReference>
<dbReference type="Gene3D" id="1.10.8.1060">
    <property type="entry name" value="Corynebacterium glutamicum thioredoxin-dependent arsenate reductase, N-terminal domain"/>
    <property type="match status" value="1"/>
</dbReference>
<organism evidence="3 4">
    <name type="scientific">Lentzea atacamensis</name>
    <dbReference type="NCBI Taxonomy" id="531938"/>
    <lineage>
        <taxon>Bacteria</taxon>
        <taxon>Bacillati</taxon>
        <taxon>Actinomycetota</taxon>
        <taxon>Actinomycetes</taxon>
        <taxon>Pseudonocardiales</taxon>
        <taxon>Pseudonocardiaceae</taxon>
        <taxon>Lentzea</taxon>
    </lineage>
</organism>
<dbReference type="PANTHER" id="PTHR43428:SF1">
    <property type="entry name" value="ARSENATE REDUCTASE"/>
    <property type="match status" value="1"/>
</dbReference>
<dbReference type="Pfam" id="PF01451">
    <property type="entry name" value="LMWPc"/>
    <property type="match status" value="1"/>
</dbReference>
<evidence type="ECO:0000313" key="4">
    <source>
        <dbReference type="Proteomes" id="UP000246005"/>
    </source>
</evidence>
<proteinExistence type="predicted"/>
<dbReference type="GO" id="GO:0046685">
    <property type="term" value="P:response to arsenic-containing substance"/>
    <property type="evidence" value="ECO:0007669"/>
    <property type="project" value="UniProtKB-KW"/>
</dbReference>
<dbReference type="InterPro" id="IPR036196">
    <property type="entry name" value="Ptyr_pPase_sf"/>
</dbReference>